<dbReference type="VEuPathDB" id="VectorBase:AMAM020187"/>
<dbReference type="SUPFAM" id="SSF51735">
    <property type="entry name" value="NAD(P)-binding Rossmann-fold domains"/>
    <property type="match status" value="1"/>
</dbReference>
<protein>
    <submittedName>
        <fullName evidence="1">Uncharacterized protein</fullName>
    </submittedName>
</protein>
<dbReference type="InterPro" id="IPR016956">
    <property type="entry name" value="YdjM"/>
</dbReference>
<keyword evidence="2" id="KW-1185">Reference proteome</keyword>
<accession>A0A182T5R9</accession>
<name>A0A182T5R9_9DIPT</name>
<evidence type="ECO:0000313" key="2">
    <source>
        <dbReference type="Proteomes" id="UP000075901"/>
    </source>
</evidence>
<reference evidence="2" key="1">
    <citation type="submission" date="2013-09" db="EMBL/GenBank/DDBJ databases">
        <title>The Genome Sequence of Anopheles maculatus species B.</title>
        <authorList>
            <consortium name="The Broad Institute Genomics Platform"/>
            <person name="Neafsey D.E."/>
            <person name="Besansky N."/>
            <person name="Howell P."/>
            <person name="Walton C."/>
            <person name="Young S.K."/>
            <person name="Zeng Q."/>
            <person name="Gargeya S."/>
            <person name="Fitzgerald M."/>
            <person name="Haas B."/>
            <person name="Abouelleil A."/>
            <person name="Allen A.W."/>
            <person name="Alvarado L."/>
            <person name="Arachchi H.M."/>
            <person name="Berlin A.M."/>
            <person name="Chapman S.B."/>
            <person name="Gainer-Dewar J."/>
            <person name="Goldberg J."/>
            <person name="Griggs A."/>
            <person name="Gujja S."/>
            <person name="Hansen M."/>
            <person name="Howarth C."/>
            <person name="Imamovic A."/>
            <person name="Ireland A."/>
            <person name="Larimer J."/>
            <person name="McCowan C."/>
            <person name="Murphy C."/>
            <person name="Pearson M."/>
            <person name="Poon T.W."/>
            <person name="Priest M."/>
            <person name="Roberts A."/>
            <person name="Saif S."/>
            <person name="Shea T."/>
            <person name="Sisk P."/>
            <person name="Sykes S."/>
            <person name="Wortman J."/>
            <person name="Nusbaum C."/>
            <person name="Birren B."/>
        </authorList>
    </citation>
    <scope>NUCLEOTIDE SEQUENCE [LARGE SCALE GENOMIC DNA]</scope>
    <source>
        <strain evidence="2">maculatus3</strain>
    </source>
</reference>
<dbReference type="Pfam" id="PF04307">
    <property type="entry name" value="YdjM"/>
    <property type="match status" value="1"/>
</dbReference>
<reference evidence="1" key="2">
    <citation type="submission" date="2020-05" db="UniProtKB">
        <authorList>
            <consortium name="EnsemblMetazoa"/>
        </authorList>
    </citation>
    <scope>IDENTIFICATION</scope>
    <source>
        <strain evidence="1">maculatus3</strain>
    </source>
</reference>
<dbReference type="InterPro" id="IPR036291">
    <property type="entry name" value="NAD(P)-bd_dom_sf"/>
</dbReference>
<dbReference type="PANTHER" id="PTHR35531:SF1">
    <property type="entry name" value="INNER MEMBRANE PROTEIN YBCI-RELATED"/>
    <property type="match status" value="1"/>
</dbReference>
<dbReference type="NCBIfam" id="NF008651">
    <property type="entry name" value="PRK11648.1"/>
    <property type="match status" value="1"/>
</dbReference>
<dbReference type="PIRSF" id="PIRSF030780">
    <property type="entry name" value="Md_memb_hyd_prd"/>
    <property type="match status" value="1"/>
</dbReference>
<dbReference type="PANTHER" id="PTHR35531">
    <property type="entry name" value="INNER MEMBRANE PROTEIN YBCI-RELATED"/>
    <property type="match status" value="1"/>
</dbReference>
<organism evidence="1 2">
    <name type="scientific">Anopheles maculatus</name>
    <dbReference type="NCBI Taxonomy" id="74869"/>
    <lineage>
        <taxon>Eukaryota</taxon>
        <taxon>Metazoa</taxon>
        <taxon>Ecdysozoa</taxon>
        <taxon>Arthropoda</taxon>
        <taxon>Hexapoda</taxon>
        <taxon>Insecta</taxon>
        <taxon>Pterygota</taxon>
        <taxon>Neoptera</taxon>
        <taxon>Endopterygota</taxon>
        <taxon>Diptera</taxon>
        <taxon>Nematocera</taxon>
        <taxon>Culicoidea</taxon>
        <taxon>Culicidae</taxon>
        <taxon>Anophelinae</taxon>
        <taxon>Anopheles</taxon>
        <taxon>Anopheles maculatus group</taxon>
    </lineage>
</organism>
<proteinExistence type="predicted"/>
<evidence type="ECO:0000313" key="1">
    <source>
        <dbReference type="EnsemblMetazoa" id="AMAM020187-PA"/>
    </source>
</evidence>
<dbReference type="AlphaFoldDB" id="A0A182T5R9"/>
<dbReference type="Proteomes" id="UP000075901">
    <property type="component" value="Unassembled WGS sequence"/>
</dbReference>
<sequence>MGPIVFLASAASDYVNGYTVAVDGGWLARNRNNHCMTAEGHLIFSVACAIFAKKAEVTPELANGDWWHIIPAALLTSLLPDIDHPKSVLGQRLRWISIPMSRAFGHRGFTHSLLAILGGMMLFRLDVPHNWLIPIDVLHAMIIGYFSHLLADMLTPSGVPLLWPCRWRFGLPLLNSQKGNQLERVLCLCLVAFALYWQGGYTFPVQSYFEQIKNIRL</sequence>
<dbReference type="EnsemblMetazoa" id="AMAM020187-RA">
    <property type="protein sequence ID" value="AMAM020187-PA"/>
    <property type="gene ID" value="AMAM020187"/>
</dbReference>
<dbReference type="InterPro" id="IPR007404">
    <property type="entry name" value="YdjM-like"/>
</dbReference>